<proteinExistence type="predicted"/>
<sequence length="51" mass="5879">MKKMSMMLTLLLLAGCVKQVGQLPRQLRSQPGARWQKPGVIRRSSRPMWNN</sequence>
<name>A0A4U9TP84_SERFO</name>
<dbReference type="AlphaFoldDB" id="A0A4U9TP84"/>
<dbReference type="PROSITE" id="PS51257">
    <property type="entry name" value="PROKAR_LIPOPROTEIN"/>
    <property type="match status" value="1"/>
</dbReference>
<evidence type="ECO:0000313" key="2">
    <source>
        <dbReference type="EMBL" id="VTR18044.1"/>
    </source>
</evidence>
<gene>
    <name evidence="2" type="ORF">NCTC12965_00513</name>
</gene>
<protein>
    <recommendedName>
        <fullName evidence="3">Lipoprotein</fullName>
    </recommendedName>
</protein>
<dbReference type="EMBL" id="CABEEZ010000016">
    <property type="protein sequence ID" value="VTR18044.1"/>
    <property type="molecule type" value="Genomic_DNA"/>
</dbReference>
<accession>A0A4U9TP84</accession>
<reference evidence="2" key="1">
    <citation type="submission" date="2019-05" db="EMBL/GenBank/DDBJ databases">
        <authorList>
            <consortium name="Pathogen Informatics"/>
        </authorList>
    </citation>
    <scope>NUCLEOTIDE SEQUENCE [LARGE SCALE GENOMIC DNA]</scope>
    <source>
        <strain evidence="2">NCTC12965</strain>
    </source>
</reference>
<organism evidence="2">
    <name type="scientific">Serratia fonticola</name>
    <dbReference type="NCBI Taxonomy" id="47917"/>
    <lineage>
        <taxon>Bacteria</taxon>
        <taxon>Pseudomonadati</taxon>
        <taxon>Pseudomonadota</taxon>
        <taxon>Gammaproteobacteria</taxon>
        <taxon>Enterobacterales</taxon>
        <taxon>Yersiniaceae</taxon>
        <taxon>Serratia</taxon>
    </lineage>
</organism>
<feature type="region of interest" description="Disordered" evidence="1">
    <location>
        <begin position="28"/>
        <end position="51"/>
    </location>
</feature>
<evidence type="ECO:0000256" key="1">
    <source>
        <dbReference type="SAM" id="MobiDB-lite"/>
    </source>
</evidence>
<evidence type="ECO:0008006" key="3">
    <source>
        <dbReference type="Google" id="ProtNLM"/>
    </source>
</evidence>